<name>A4XP82_ECTM1</name>
<proteinExistence type="predicted"/>
<dbReference type="EMBL" id="CP000680">
    <property type="protein sequence ID" value="ABP83148.1"/>
    <property type="molecule type" value="Genomic_DNA"/>
</dbReference>
<organism evidence="1">
    <name type="scientific">Ectopseudomonas mendocina (strain ymp)</name>
    <name type="common">Pseudomonas mendocina</name>
    <dbReference type="NCBI Taxonomy" id="399739"/>
    <lineage>
        <taxon>Bacteria</taxon>
        <taxon>Pseudomonadati</taxon>
        <taxon>Pseudomonadota</taxon>
        <taxon>Gammaproteobacteria</taxon>
        <taxon>Pseudomonadales</taxon>
        <taxon>Pseudomonadaceae</taxon>
        <taxon>Ectopseudomonas</taxon>
    </lineage>
</organism>
<evidence type="ECO:0000313" key="1">
    <source>
        <dbReference type="EMBL" id="ABP83148.1"/>
    </source>
</evidence>
<dbReference type="STRING" id="399739.Pmen_0375"/>
<sequence>MSQRVQRHPSHEESAMKEQRHLPALRAHIEQLLSKGWVIASRSPMTLRNGSRCYLVSHGMLISESPSRAA</sequence>
<accession>A4XP82</accession>
<gene>
    <name evidence="1" type="ordered locus">Pmen_0375</name>
</gene>
<dbReference type="AlphaFoldDB" id="A4XP82"/>
<dbReference type="HOGENOM" id="CLU_203274_0_0_6"/>
<protein>
    <submittedName>
        <fullName evidence="1">Uncharacterized protein</fullName>
    </submittedName>
</protein>
<reference evidence="1" key="1">
    <citation type="submission" date="2007-04" db="EMBL/GenBank/DDBJ databases">
        <title>Complete sequence of Pseudomonas mendocina ymp.</title>
        <authorList>
            <consortium name="US DOE Joint Genome Institute"/>
            <person name="Copeland A."/>
            <person name="Lucas S."/>
            <person name="Lapidus A."/>
            <person name="Barry K."/>
            <person name="Glavina del Rio T."/>
            <person name="Dalin E."/>
            <person name="Tice H."/>
            <person name="Pitluck S."/>
            <person name="Kiss H."/>
            <person name="Brettin T."/>
            <person name="Detter J.C."/>
            <person name="Bruce D."/>
            <person name="Han C."/>
            <person name="Schmutz J."/>
            <person name="Larimer F."/>
            <person name="Land M."/>
            <person name="Hauser L."/>
            <person name="Kyrpides N."/>
            <person name="Mikhailova N."/>
            <person name="Hersman L."/>
            <person name="Dubois J."/>
            <person name="Maurice P."/>
            <person name="Richardson P."/>
        </authorList>
    </citation>
    <scope>NUCLEOTIDE SEQUENCE [LARGE SCALE GENOMIC DNA]</scope>
    <source>
        <strain evidence="1">Ymp</strain>
    </source>
</reference>
<dbReference type="KEGG" id="pmy:Pmen_0375"/>